<dbReference type="InterPro" id="IPR029063">
    <property type="entry name" value="SAM-dependent_MTases_sf"/>
</dbReference>
<dbReference type="EMBL" id="CAUYUJ010010295">
    <property type="protein sequence ID" value="CAK0828991.1"/>
    <property type="molecule type" value="Genomic_DNA"/>
</dbReference>
<feature type="compositionally biased region" description="Basic residues" evidence="1">
    <location>
        <begin position="20"/>
        <end position="36"/>
    </location>
</feature>
<protein>
    <recommendedName>
        <fullName evidence="4">Calmodulin-lysine N-methyltransferase</fullName>
    </recommendedName>
</protein>
<organism evidence="2 3">
    <name type="scientific">Prorocentrum cordatum</name>
    <dbReference type="NCBI Taxonomy" id="2364126"/>
    <lineage>
        <taxon>Eukaryota</taxon>
        <taxon>Sar</taxon>
        <taxon>Alveolata</taxon>
        <taxon>Dinophyceae</taxon>
        <taxon>Prorocentrales</taxon>
        <taxon>Prorocentraceae</taxon>
        <taxon>Prorocentrum</taxon>
    </lineage>
</organism>
<feature type="non-terminal residue" evidence="2">
    <location>
        <position position="229"/>
    </location>
</feature>
<accession>A0ABN9SG90</accession>
<keyword evidence="3" id="KW-1185">Reference proteome</keyword>
<comment type="caution">
    <text evidence="2">The sequence shown here is derived from an EMBL/GenBank/DDBJ whole genome shotgun (WGS) entry which is preliminary data.</text>
</comment>
<feature type="non-terminal residue" evidence="2">
    <location>
        <position position="1"/>
    </location>
</feature>
<reference evidence="2" key="1">
    <citation type="submission" date="2023-10" db="EMBL/GenBank/DDBJ databases">
        <authorList>
            <person name="Chen Y."/>
            <person name="Shah S."/>
            <person name="Dougan E. K."/>
            <person name="Thang M."/>
            <person name="Chan C."/>
        </authorList>
    </citation>
    <scope>NUCLEOTIDE SEQUENCE [LARGE SCALE GENOMIC DNA]</scope>
</reference>
<dbReference type="SUPFAM" id="SSF53335">
    <property type="entry name" value="S-adenosyl-L-methionine-dependent methyltransferases"/>
    <property type="match status" value="1"/>
</dbReference>
<gene>
    <name evidence="2" type="ORF">PCOR1329_LOCUS28082</name>
</gene>
<dbReference type="InterPro" id="IPR019410">
    <property type="entry name" value="Methyltransf_16"/>
</dbReference>
<dbReference type="Proteomes" id="UP001189429">
    <property type="component" value="Unassembled WGS sequence"/>
</dbReference>
<sequence length="229" mass="23284">PRRRRPARPPPLAVAMPRQGARRRAREAAGAKRKRPRDGAAPAGAPAVAPAAPPGGDAPPAGSAADFESALAAPGAVSEKLFELANRPAVRFRVGGGHVEVRQDRQATEHSGGVVWETAFFLARYLERHVLPARGGRPAVAELGAGCGLLGLALARLGCRAVLTEQPAALANLRANVGAYAAAGGARRGAATAAQLVWGNAEDAAAVAQMGPFDLVVASDVVFAAPLVG</sequence>
<dbReference type="Gene3D" id="3.40.50.150">
    <property type="entry name" value="Vaccinia Virus protein VP39"/>
    <property type="match status" value="1"/>
</dbReference>
<dbReference type="PANTHER" id="PTHR14614">
    <property type="entry name" value="HEPATOCELLULAR CARCINOMA-ASSOCIATED ANTIGEN"/>
    <property type="match status" value="1"/>
</dbReference>
<feature type="compositionally biased region" description="Low complexity" evidence="1">
    <location>
        <begin position="39"/>
        <end position="50"/>
    </location>
</feature>
<evidence type="ECO:0000313" key="3">
    <source>
        <dbReference type="Proteomes" id="UP001189429"/>
    </source>
</evidence>
<evidence type="ECO:0000256" key="1">
    <source>
        <dbReference type="SAM" id="MobiDB-lite"/>
    </source>
</evidence>
<evidence type="ECO:0008006" key="4">
    <source>
        <dbReference type="Google" id="ProtNLM"/>
    </source>
</evidence>
<feature type="region of interest" description="Disordered" evidence="1">
    <location>
        <begin position="1"/>
        <end position="65"/>
    </location>
</feature>
<name>A0ABN9SG90_9DINO</name>
<proteinExistence type="predicted"/>
<evidence type="ECO:0000313" key="2">
    <source>
        <dbReference type="EMBL" id="CAK0828991.1"/>
    </source>
</evidence>
<dbReference type="Pfam" id="PF10294">
    <property type="entry name" value="Methyltransf_16"/>
    <property type="match status" value="1"/>
</dbReference>